<keyword evidence="1" id="KW-0413">Isomerase</keyword>
<dbReference type="GO" id="GO:0016829">
    <property type="term" value="F:lyase activity"/>
    <property type="evidence" value="ECO:0007669"/>
    <property type="project" value="UniProtKB-KW"/>
</dbReference>
<dbReference type="InterPro" id="IPR008927">
    <property type="entry name" value="6-PGluconate_DH-like_C_sf"/>
</dbReference>
<gene>
    <name evidence="5" type="ORF">C5167_021269</name>
</gene>
<evidence type="ECO:0000256" key="3">
    <source>
        <dbReference type="ARBA" id="ARBA00023268"/>
    </source>
</evidence>
<name>A0A4Y7IYN4_PAPSO</name>
<dbReference type="SUPFAM" id="SSF48179">
    <property type="entry name" value="6-phosphogluconate dehydrogenase C-terminal domain-like"/>
    <property type="match status" value="1"/>
</dbReference>
<dbReference type="PANTHER" id="PTHR23309:SF49">
    <property type="entry name" value="PEROXISOMAL BIFUNCTIONAL ENZYME"/>
    <property type="match status" value="1"/>
</dbReference>
<sequence>MTVGKAIKKVSVTVENCTVFEVNRTFFPYGQGAHIFVHLSVDLLRIDRLVREFGISIGPFQLQDIAGYGIGIATVKLLASAFRD</sequence>
<dbReference type="InterPro" id="IPR006108">
    <property type="entry name" value="3HC_DH_C"/>
</dbReference>
<keyword evidence="3" id="KW-0511">Multifunctional enzyme</keyword>
<keyword evidence="6" id="KW-1185">Reference proteome</keyword>
<dbReference type="Gramene" id="RZC52852">
    <property type="protein sequence ID" value="RZC52852"/>
    <property type="gene ID" value="C5167_021269"/>
</dbReference>
<dbReference type="STRING" id="3469.A0A4Y7IYN4"/>
<dbReference type="PANTHER" id="PTHR23309">
    <property type="entry name" value="3-HYDROXYACYL-COA DEHYROGENASE"/>
    <property type="match status" value="1"/>
</dbReference>
<evidence type="ECO:0000259" key="4">
    <source>
        <dbReference type="Pfam" id="PF00725"/>
    </source>
</evidence>
<evidence type="ECO:0000313" key="6">
    <source>
        <dbReference type="Proteomes" id="UP000316621"/>
    </source>
</evidence>
<dbReference type="GO" id="GO:0003857">
    <property type="term" value="F:(3S)-3-hydroxyacyl-CoA dehydrogenase (NAD+) activity"/>
    <property type="evidence" value="ECO:0007669"/>
    <property type="project" value="TreeGrafter"/>
</dbReference>
<accession>A0A4Y7IYN4</accession>
<dbReference type="Gene3D" id="1.10.1040.50">
    <property type="match status" value="1"/>
</dbReference>
<reference evidence="5 6" key="1">
    <citation type="journal article" date="2018" name="Science">
        <title>The opium poppy genome and morphinan production.</title>
        <authorList>
            <person name="Guo L."/>
            <person name="Winzer T."/>
            <person name="Yang X."/>
            <person name="Li Y."/>
            <person name="Ning Z."/>
            <person name="He Z."/>
            <person name="Teodor R."/>
            <person name="Lu Y."/>
            <person name="Bowser T.A."/>
            <person name="Graham I.A."/>
            <person name="Ye K."/>
        </authorList>
    </citation>
    <scope>NUCLEOTIDE SEQUENCE [LARGE SCALE GENOMIC DNA]</scope>
    <source>
        <strain evidence="6">cv. HN1</strain>
        <tissue evidence="5">Leaves</tissue>
    </source>
</reference>
<dbReference type="GO" id="GO:0016853">
    <property type="term" value="F:isomerase activity"/>
    <property type="evidence" value="ECO:0007669"/>
    <property type="project" value="UniProtKB-KW"/>
</dbReference>
<dbReference type="Pfam" id="PF00725">
    <property type="entry name" value="3HCDH"/>
    <property type="match status" value="1"/>
</dbReference>
<dbReference type="EMBL" id="CM010716">
    <property type="protein sequence ID" value="RZC52852.1"/>
    <property type="molecule type" value="Genomic_DNA"/>
</dbReference>
<feature type="domain" description="3-hydroxyacyl-CoA dehydrogenase C-terminal" evidence="4">
    <location>
        <begin position="20"/>
        <end position="82"/>
    </location>
</feature>
<evidence type="ECO:0000256" key="1">
    <source>
        <dbReference type="ARBA" id="ARBA00023235"/>
    </source>
</evidence>
<organism evidence="5 6">
    <name type="scientific">Papaver somniferum</name>
    <name type="common">Opium poppy</name>
    <dbReference type="NCBI Taxonomy" id="3469"/>
    <lineage>
        <taxon>Eukaryota</taxon>
        <taxon>Viridiplantae</taxon>
        <taxon>Streptophyta</taxon>
        <taxon>Embryophyta</taxon>
        <taxon>Tracheophyta</taxon>
        <taxon>Spermatophyta</taxon>
        <taxon>Magnoliopsida</taxon>
        <taxon>Ranunculales</taxon>
        <taxon>Papaveraceae</taxon>
        <taxon>Papaveroideae</taxon>
        <taxon>Papaver</taxon>
    </lineage>
</organism>
<dbReference type="GO" id="GO:0005777">
    <property type="term" value="C:peroxisome"/>
    <property type="evidence" value="ECO:0007669"/>
    <property type="project" value="TreeGrafter"/>
</dbReference>
<dbReference type="Proteomes" id="UP000316621">
    <property type="component" value="Chromosome 2"/>
</dbReference>
<keyword evidence="2" id="KW-0456">Lyase</keyword>
<dbReference type="GO" id="GO:0006635">
    <property type="term" value="P:fatty acid beta-oxidation"/>
    <property type="evidence" value="ECO:0007669"/>
    <property type="project" value="TreeGrafter"/>
</dbReference>
<evidence type="ECO:0000313" key="5">
    <source>
        <dbReference type="EMBL" id="RZC52852.1"/>
    </source>
</evidence>
<evidence type="ECO:0000256" key="2">
    <source>
        <dbReference type="ARBA" id="ARBA00023239"/>
    </source>
</evidence>
<protein>
    <recommendedName>
        <fullName evidence="4">3-hydroxyacyl-CoA dehydrogenase C-terminal domain-containing protein</fullName>
    </recommendedName>
</protein>
<proteinExistence type="predicted"/>
<dbReference type="AlphaFoldDB" id="A0A4Y7IYN4"/>